<protein>
    <submittedName>
        <fullName evidence="1">Uncharacterized protein</fullName>
    </submittedName>
</protein>
<evidence type="ECO:0000313" key="1">
    <source>
        <dbReference type="EMBL" id="CAA9462924.1"/>
    </source>
</evidence>
<organism evidence="1">
    <name type="scientific">uncultured Rubrobacteraceae bacterium</name>
    <dbReference type="NCBI Taxonomy" id="349277"/>
    <lineage>
        <taxon>Bacteria</taxon>
        <taxon>Bacillati</taxon>
        <taxon>Actinomycetota</taxon>
        <taxon>Rubrobacteria</taxon>
        <taxon>Rubrobacterales</taxon>
        <taxon>Rubrobacteraceae</taxon>
        <taxon>environmental samples</taxon>
    </lineage>
</organism>
<accession>A0A6J4R4Z5</accession>
<gene>
    <name evidence="1" type="ORF">AVDCRST_MAG28-3614</name>
</gene>
<dbReference type="EMBL" id="CADCVE010000091">
    <property type="protein sequence ID" value="CAA9462924.1"/>
    <property type="molecule type" value="Genomic_DNA"/>
</dbReference>
<sequence length="94" mass="10519">MGRQEIEHAFANAGWDLDDCFTDVLIIGCSGDSVSLLAHEEAWRDNESVFEILDHKRIVGRWVREIPTPQQAQELLARLCRANGSVKGAVDVLE</sequence>
<reference evidence="1" key="1">
    <citation type="submission" date="2020-02" db="EMBL/GenBank/DDBJ databases">
        <authorList>
            <person name="Meier V. D."/>
        </authorList>
    </citation>
    <scope>NUCLEOTIDE SEQUENCE</scope>
    <source>
        <strain evidence="1">AVDCRST_MAG28</strain>
    </source>
</reference>
<name>A0A6J4R4Z5_9ACTN</name>
<dbReference type="AlphaFoldDB" id="A0A6J4R4Z5"/>
<proteinExistence type="predicted"/>